<evidence type="ECO:0000259" key="2">
    <source>
        <dbReference type="Pfam" id="PF08924"/>
    </source>
</evidence>
<comment type="caution">
    <text evidence="3">The sequence shown here is derived from an EMBL/GenBank/DDBJ whole genome shotgun (WGS) entry which is preliminary data.</text>
</comment>
<feature type="domain" description="Rv2525c-like glycoside hydrolase-like" evidence="2">
    <location>
        <begin position="58"/>
        <end position="158"/>
    </location>
</feature>
<accession>A0ABU0JGD6</accession>
<organism evidence="3 4">
    <name type="scientific">Labrys wisconsinensis</name>
    <dbReference type="NCBI Taxonomy" id="425677"/>
    <lineage>
        <taxon>Bacteria</taxon>
        <taxon>Pseudomonadati</taxon>
        <taxon>Pseudomonadota</taxon>
        <taxon>Alphaproteobacteria</taxon>
        <taxon>Hyphomicrobiales</taxon>
        <taxon>Xanthobacteraceae</taxon>
        <taxon>Labrys</taxon>
    </lineage>
</organism>
<dbReference type="InterPro" id="IPR017853">
    <property type="entry name" value="GH"/>
</dbReference>
<evidence type="ECO:0000313" key="4">
    <source>
        <dbReference type="Proteomes" id="UP001242480"/>
    </source>
</evidence>
<sequence length="337" mass="36900">MPRMGGWFGGLVMALVAGAAPASAGAPACSADAGLKAADFSMPVTELRTGAGRPALPALKRMGVRTVIRYYEYPRETLACKTLTAEESDAILAEGLSIAVVFQHNNHDPETFFDASRGRADAKRALALAEANGQPFGSAIYFSVDGVDQVMRDLVYEYGVSGGKPMSAARRRSLIADGKGRHVRHYARFLKYRRDVLDVPVDRIGPRSILPFVKRYFADVAEVFRSEAGEHGGRSYAIGAYGSGYVCDALLKAKLVKYCWLAQSTGWPGYDGFRRSARWSLRQENPTTCQDWTYPRDPSRTVQFDFNQVGATGDFGQWSTKRAQTVAMTRPETCPAP</sequence>
<dbReference type="EMBL" id="JAUSVX010000012">
    <property type="protein sequence ID" value="MDQ0472468.1"/>
    <property type="molecule type" value="Genomic_DNA"/>
</dbReference>
<evidence type="ECO:0000256" key="1">
    <source>
        <dbReference type="SAM" id="SignalP"/>
    </source>
</evidence>
<protein>
    <recommendedName>
        <fullName evidence="2">Rv2525c-like glycoside hydrolase-like domain-containing protein</fullName>
    </recommendedName>
</protein>
<keyword evidence="4" id="KW-1185">Reference proteome</keyword>
<dbReference type="RefSeq" id="WP_307279336.1">
    <property type="nucleotide sequence ID" value="NZ_JAUSVX010000012.1"/>
</dbReference>
<name>A0ABU0JGD6_9HYPH</name>
<proteinExistence type="predicted"/>
<feature type="chain" id="PRO_5045566486" description="Rv2525c-like glycoside hydrolase-like domain-containing protein" evidence="1">
    <location>
        <begin position="25"/>
        <end position="337"/>
    </location>
</feature>
<dbReference type="Proteomes" id="UP001242480">
    <property type="component" value="Unassembled WGS sequence"/>
</dbReference>
<gene>
    <name evidence="3" type="ORF">QO011_005497</name>
</gene>
<reference evidence="3 4" key="1">
    <citation type="submission" date="2023-07" db="EMBL/GenBank/DDBJ databases">
        <title>Genomic Encyclopedia of Type Strains, Phase IV (KMG-IV): sequencing the most valuable type-strain genomes for metagenomic binning, comparative biology and taxonomic classification.</title>
        <authorList>
            <person name="Goeker M."/>
        </authorList>
    </citation>
    <scope>NUCLEOTIDE SEQUENCE [LARGE SCALE GENOMIC DNA]</scope>
    <source>
        <strain evidence="3 4">DSM 19619</strain>
    </source>
</reference>
<dbReference type="Gene3D" id="3.20.20.80">
    <property type="entry name" value="Glycosidases"/>
    <property type="match status" value="2"/>
</dbReference>
<dbReference type="SUPFAM" id="SSF51445">
    <property type="entry name" value="(Trans)glycosidases"/>
    <property type="match status" value="1"/>
</dbReference>
<keyword evidence="1" id="KW-0732">Signal</keyword>
<feature type="signal peptide" evidence="1">
    <location>
        <begin position="1"/>
        <end position="24"/>
    </location>
</feature>
<dbReference type="InterPro" id="IPR015020">
    <property type="entry name" value="Rv2525c-like_Glyco_Hydro-like"/>
</dbReference>
<dbReference type="Pfam" id="PF08924">
    <property type="entry name" value="Rv2525c_GlyHyd-like"/>
    <property type="match status" value="1"/>
</dbReference>
<evidence type="ECO:0000313" key="3">
    <source>
        <dbReference type="EMBL" id="MDQ0472468.1"/>
    </source>
</evidence>